<proteinExistence type="predicted"/>
<feature type="transmembrane region" description="Helical" evidence="1">
    <location>
        <begin position="61"/>
        <end position="79"/>
    </location>
</feature>
<organism evidence="2 3">
    <name type="scientific">Xanthomonas hortorum pv. hederae</name>
    <dbReference type="NCBI Taxonomy" id="453603"/>
    <lineage>
        <taxon>Bacteria</taxon>
        <taxon>Pseudomonadati</taxon>
        <taxon>Pseudomonadota</taxon>
        <taxon>Gammaproteobacteria</taxon>
        <taxon>Lysobacterales</taxon>
        <taxon>Lysobacteraceae</taxon>
        <taxon>Xanthomonas</taxon>
    </lineage>
</organism>
<accession>A0A9X4BW22</accession>
<evidence type="ECO:0000313" key="3">
    <source>
        <dbReference type="Proteomes" id="UP001140230"/>
    </source>
</evidence>
<sequence>MQPTSDKDPSFFRLLLRLLADVLRLALPFVIPFLLPFGLLWMYLVVVLLGQWIEDKLRGEVEVMWIWWLGACVGVSVALGQCADAMVSGVLIGSGSFAALLLLGRAWQKIAGLTIVRDDPGPTLTLTRIDGVERSRGRGRMDSAPTTPEGEPLRIIGCHEPRNSAPLQYDYLFPDGSVVLGVGTSTAYSPDGRYFISPMPTTGQWGLLIYDRHAQRVYRCTTVETFVELHAVTETHVNGWGSRVLKNGGMLSASIADLIAHSKAEPMVEIADLRLPQSYLEHVKQRQSVQRPPMPEGAPALELVAYLPARLMALADPLEPLLAPWQELIVDHQPSGLLVPQHLPKVIWQDDANTLVCIAKRKESDEPSMSWSWSAQRGWNAAPEERFPV</sequence>
<feature type="transmembrane region" description="Helical" evidence="1">
    <location>
        <begin position="85"/>
        <end position="103"/>
    </location>
</feature>
<dbReference type="Proteomes" id="UP001140230">
    <property type="component" value="Unassembled WGS sequence"/>
</dbReference>
<name>A0A9X4BW22_9XANT</name>
<comment type="caution">
    <text evidence="2">The sequence shown here is derived from an EMBL/GenBank/DDBJ whole genome shotgun (WGS) entry which is preliminary data.</text>
</comment>
<dbReference type="AlphaFoldDB" id="A0A9X4BW22"/>
<gene>
    <name evidence="2" type="ORF">NY667_23470</name>
</gene>
<protein>
    <submittedName>
        <fullName evidence="2">Uncharacterized protein</fullName>
    </submittedName>
</protein>
<feature type="transmembrane region" description="Helical" evidence="1">
    <location>
        <begin position="25"/>
        <end position="49"/>
    </location>
</feature>
<evidence type="ECO:0000313" key="2">
    <source>
        <dbReference type="EMBL" id="MDC8640669.1"/>
    </source>
</evidence>
<keyword evidence="1" id="KW-0472">Membrane</keyword>
<reference evidence="2" key="2">
    <citation type="submission" date="2022-08" db="EMBL/GenBank/DDBJ databases">
        <authorList>
            <person name="Iruegas-Bocardo F."/>
            <person name="Weisberg A.J."/>
            <person name="Riutta E.R."/>
            <person name="Kilday K."/>
            <person name="Bonkowski J.C."/>
            <person name="Creswell T."/>
            <person name="Daughtrey M.L."/>
            <person name="Rane K."/>
            <person name="Grunwald N.J."/>
            <person name="Chang J.H."/>
            <person name="Putnam M.L."/>
        </authorList>
    </citation>
    <scope>NUCLEOTIDE SEQUENCE</scope>
    <source>
        <strain evidence="2">22-338</strain>
    </source>
</reference>
<dbReference type="RefSeq" id="WP_233403098.1">
    <property type="nucleotide sequence ID" value="NZ_CP168173.1"/>
</dbReference>
<evidence type="ECO:0000256" key="1">
    <source>
        <dbReference type="SAM" id="Phobius"/>
    </source>
</evidence>
<keyword evidence="1" id="KW-0812">Transmembrane</keyword>
<reference evidence="2" key="1">
    <citation type="journal article" date="2022" name="Phytopathology">
        <title>Whole genome sequencing-based tracing of a 2022 introduction and outbreak of Xanthomonas hortorum pv. pelargonii.</title>
        <authorList>
            <person name="Iruegas Bocardo F."/>
            <person name="Weisberg A.J."/>
            <person name="Riutta E.R."/>
            <person name="Kilday K.B."/>
            <person name="Bonkowski J.C."/>
            <person name="Creswell T.C."/>
            <person name="Daughtrey M."/>
            <person name="Rane K.K."/>
            <person name="Grunwald N.J."/>
            <person name="Chang J.H."/>
            <person name="Putnam M."/>
        </authorList>
    </citation>
    <scope>NUCLEOTIDE SEQUENCE</scope>
    <source>
        <strain evidence="2">22-338</strain>
    </source>
</reference>
<dbReference type="EMBL" id="JANWTP010000155">
    <property type="protein sequence ID" value="MDC8640669.1"/>
    <property type="molecule type" value="Genomic_DNA"/>
</dbReference>
<keyword evidence="1" id="KW-1133">Transmembrane helix</keyword>